<feature type="non-terminal residue" evidence="1">
    <location>
        <position position="54"/>
    </location>
</feature>
<protein>
    <submittedName>
        <fullName evidence="1">Glutamate-ammonia-ligase adenylyltransferase</fullName>
    </submittedName>
</protein>
<proteinExistence type="predicted"/>
<name>A0A4Z0PYD2_SALET</name>
<keyword evidence="1" id="KW-0548">Nucleotidyltransferase</keyword>
<dbReference type="Proteomes" id="UP000298196">
    <property type="component" value="Unassembled WGS sequence"/>
</dbReference>
<evidence type="ECO:0000313" key="2">
    <source>
        <dbReference type="Proteomes" id="UP000298196"/>
    </source>
</evidence>
<dbReference type="GO" id="GO:0016874">
    <property type="term" value="F:ligase activity"/>
    <property type="evidence" value="ECO:0007669"/>
    <property type="project" value="UniProtKB-KW"/>
</dbReference>
<reference evidence="1 2" key="1">
    <citation type="submission" date="2018-03" db="EMBL/GenBank/DDBJ databases">
        <title>Non-Typhoidal Salmonella genome sequencing and assembly.</title>
        <authorList>
            <person name="Matchawe C."/>
        </authorList>
    </citation>
    <scope>NUCLEOTIDE SEQUENCE [LARGE SCALE GENOMIC DNA]</scope>
    <source>
        <strain evidence="1 2">22sa</strain>
    </source>
</reference>
<dbReference type="EMBL" id="PYKI01000393">
    <property type="protein sequence ID" value="TGE22778.1"/>
    <property type="molecule type" value="Genomic_DNA"/>
</dbReference>
<keyword evidence="1" id="KW-0808">Transferase</keyword>
<keyword evidence="1" id="KW-0436">Ligase</keyword>
<organism evidence="1 2">
    <name type="scientific">Salmonella enterica subsp. enterica serovar Poona</name>
    <dbReference type="NCBI Taxonomy" id="436295"/>
    <lineage>
        <taxon>Bacteria</taxon>
        <taxon>Pseudomonadati</taxon>
        <taxon>Pseudomonadota</taxon>
        <taxon>Gammaproteobacteria</taxon>
        <taxon>Enterobacterales</taxon>
        <taxon>Enterobacteriaceae</taxon>
        <taxon>Salmonella</taxon>
    </lineage>
</organism>
<dbReference type="GO" id="GO:0016779">
    <property type="term" value="F:nucleotidyltransferase activity"/>
    <property type="evidence" value="ECO:0007669"/>
    <property type="project" value="UniProtKB-KW"/>
</dbReference>
<keyword evidence="2" id="KW-1185">Reference proteome</keyword>
<accession>A0A4Z0PYD2</accession>
<dbReference type="AlphaFoldDB" id="A0A4Z0PYD2"/>
<evidence type="ECO:0000313" key="1">
    <source>
        <dbReference type="EMBL" id="TGE22778.1"/>
    </source>
</evidence>
<comment type="caution">
    <text evidence="1">The sequence shown here is derived from an EMBL/GenBank/DDBJ whole genome shotgun (WGS) entry which is preliminary data.</text>
</comment>
<dbReference type="Gene3D" id="1.10.4050.10">
    <property type="entry name" value="Glutamine synthase adenylyltransferase GlnE"/>
    <property type="match status" value="1"/>
</dbReference>
<sequence length="54" mass="6068">MTPLSSPLSQYWQTVVERLPEGFTETSLSVQAKSVLTFSDFALDLSLKHKRLSP</sequence>
<gene>
    <name evidence="1" type="ORF">C9F07_02970</name>
</gene>